<organism evidence="2 3">
    <name type="scientific">Bradyrhizobium rifense</name>
    <dbReference type="NCBI Taxonomy" id="515499"/>
    <lineage>
        <taxon>Bacteria</taxon>
        <taxon>Pseudomonadati</taxon>
        <taxon>Pseudomonadota</taxon>
        <taxon>Alphaproteobacteria</taxon>
        <taxon>Hyphomicrobiales</taxon>
        <taxon>Nitrobacteraceae</taxon>
        <taxon>Bradyrhizobium</taxon>
    </lineage>
</organism>
<keyword evidence="1" id="KW-0812">Transmembrane</keyword>
<feature type="transmembrane region" description="Helical" evidence="1">
    <location>
        <begin position="49"/>
        <end position="67"/>
    </location>
</feature>
<dbReference type="AlphaFoldDB" id="A0A5D3KHP8"/>
<feature type="transmembrane region" description="Helical" evidence="1">
    <location>
        <begin position="6"/>
        <end position="28"/>
    </location>
</feature>
<dbReference type="Proteomes" id="UP000324758">
    <property type="component" value="Unassembled WGS sequence"/>
</dbReference>
<evidence type="ECO:0000313" key="3">
    <source>
        <dbReference type="Proteomes" id="UP000324758"/>
    </source>
</evidence>
<reference evidence="2 3" key="1">
    <citation type="submission" date="2019-08" db="EMBL/GenBank/DDBJ databases">
        <title>Bradyrhizobium hipponensis sp. nov., a rhizobium isolated from a Lupinus angustifolius root nodule in Tunisia.</title>
        <authorList>
            <person name="Off K."/>
            <person name="Rejili M."/>
            <person name="Mars M."/>
            <person name="Brachmann A."/>
            <person name="Marin M."/>
        </authorList>
    </citation>
    <scope>NUCLEOTIDE SEQUENCE [LARGE SCALE GENOMIC DNA]</scope>
    <source>
        <strain evidence="2 3">CTAW71</strain>
    </source>
</reference>
<dbReference type="EMBL" id="VSSS01000020">
    <property type="protein sequence ID" value="TYL96390.1"/>
    <property type="molecule type" value="Genomic_DNA"/>
</dbReference>
<dbReference type="PANTHER" id="PTHR36535:SF1">
    <property type="entry name" value="DUF1772 DOMAIN-CONTAINING PROTEIN"/>
    <property type="match status" value="1"/>
</dbReference>
<proteinExistence type="predicted"/>
<evidence type="ECO:0000256" key="1">
    <source>
        <dbReference type="SAM" id="Phobius"/>
    </source>
</evidence>
<dbReference type="InterPro" id="IPR013901">
    <property type="entry name" value="Anthrone_oxy"/>
</dbReference>
<gene>
    <name evidence="2" type="ORF">FXB40_12260</name>
</gene>
<dbReference type="RefSeq" id="WP_148772454.1">
    <property type="nucleotide sequence ID" value="NZ_VSSS01000020.1"/>
</dbReference>
<keyword evidence="1" id="KW-1133">Transmembrane helix</keyword>
<feature type="transmembrane region" description="Helical" evidence="1">
    <location>
        <begin position="121"/>
        <end position="141"/>
    </location>
</feature>
<name>A0A5D3KHP8_9BRAD</name>
<sequence>MRLGLYAFAVAAAFFGATVYIGLVEQPARLRLNTRAMIEEWKLSNRRGTLVLSAVAVLSSAIALIQFRQSGDVRWIIGGTTILASWPYAYFVMMPVNVWLFAVQLGKPVSLLRGLMRDWGLLEWGHALIGFVASSVFAWALELPP</sequence>
<evidence type="ECO:0000313" key="2">
    <source>
        <dbReference type="EMBL" id="TYL96390.1"/>
    </source>
</evidence>
<comment type="caution">
    <text evidence="2">The sequence shown here is derived from an EMBL/GenBank/DDBJ whole genome shotgun (WGS) entry which is preliminary data.</text>
</comment>
<feature type="transmembrane region" description="Helical" evidence="1">
    <location>
        <begin position="73"/>
        <end position="100"/>
    </location>
</feature>
<protein>
    <submittedName>
        <fullName evidence="2">DUF1772 domain-containing protein</fullName>
    </submittedName>
</protein>
<dbReference type="OrthoDB" id="7473921at2"/>
<dbReference type="PANTHER" id="PTHR36535">
    <property type="entry name" value="YALI0E30327P"/>
    <property type="match status" value="1"/>
</dbReference>
<accession>A0A5D3KHP8</accession>
<keyword evidence="3" id="KW-1185">Reference proteome</keyword>
<keyword evidence="1" id="KW-0472">Membrane</keyword>
<dbReference type="Pfam" id="PF08592">
    <property type="entry name" value="Anthrone_oxy"/>
    <property type="match status" value="1"/>
</dbReference>